<evidence type="ECO:0000313" key="1">
    <source>
        <dbReference type="EMBL" id="CNL89738.1"/>
    </source>
</evidence>
<proteinExistence type="predicted"/>
<dbReference type="EMBL" id="CQEM01000030">
    <property type="protein sequence ID" value="CNL89738.1"/>
    <property type="molecule type" value="Genomic_DNA"/>
</dbReference>
<dbReference type="Proteomes" id="UP000040088">
    <property type="component" value="Unassembled WGS sequence"/>
</dbReference>
<accession>A0A0T9UZW3</accession>
<evidence type="ECO:0000313" key="2">
    <source>
        <dbReference type="Proteomes" id="UP000040088"/>
    </source>
</evidence>
<protein>
    <submittedName>
        <fullName evidence="1">Uncharacterized protein</fullName>
    </submittedName>
</protein>
<organism evidence="1 2">
    <name type="scientific">Yersinia aleksiciae</name>
    <dbReference type="NCBI Taxonomy" id="263819"/>
    <lineage>
        <taxon>Bacteria</taxon>
        <taxon>Pseudomonadati</taxon>
        <taxon>Pseudomonadota</taxon>
        <taxon>Gammaproteobacteria</taxon>
        <taxon>Enterobacterales</taxon>
        <taxon>Yersiniaceae</taxon>
        <taxon>Yersinia</taxon>
    </lineage>
</organism>
<dbReference type="STRING" id="28152.CH54_3820"/>
<sequence>MIEAKKLADLMNMMFKSDPVAVESIISNRVIVDEVMASSDCPIMLGRDSDGVLTVGTVGILNGLAAPGTGYLAAIYSDDKKLSGFTVVGCKECEPYQFERYHL</sequence>
<reference evidence="2" key="1">
    <citation type="submission" date="2015-03" db="EMBL/GenBank/DDBJ databases">
        <authorList>
            <consortium name="Pathogen Informatics"/>
        </authorList>
    </citation>
    <scope>NUCLEOTIDE SEQUENCE [LARGE SCALE GENOMIC DNA]</scope>
    <source>
        <strain evidence="2">IP27925</strain>
    </source>
</reference>
<dbReference type="AlphaFoldDB" id="A0A0T9UZW3"/>
<name>A0A0T9UZW3_YERAE</name>
<gene>
    <name evidence="1" type="ORF">ERS008460_04045</name>
</gene>
<dbReference type="RefSeq" id="WP_050127200.1">
    <property type="nucleotide sequence ID" value="NZ_CQEM01000030.1"/>
</dbReference>